<dbReference type="RefSeq" id="WP_148368587.1">
    <property type="nucleotide sequence ID" value="NZ_VSKM01000003.1"/>
</dbReference>
<dbReference type="Proteomes" id="UP000323324">
    <property type="component" value="Unassembled WGS sequence"/>
</dbReference>
<feature type="chain" id="PRO_5034945655" evidence="1">
    <location>
        <begin position="21"/>
        <end position="941"/>
    </location>
</feature>
<keyword evidence="1" id="KW-0732">Signal</keyword>
<dbReference type="EMBL" id="VSKM01000003">
    <property type="protein sequence ID" value="TYB77298.1"/>
    <property type="molecule type" value="Genomic_DNA"/>
</dbReference>
<evidence type="ECO:0000313" key="3">
    <source>
        <dbReference type="Proteomes" id="UP000323324"/>
    </source>
</evidence>
<proteinExistence type="predicted"/>
<dbReference type="InterPro" id="IPR027268">
    <property type="entry name" value="Peptidase_M4/M1_CTD_sf"/>
</dbReference>
<organism evidence="2 3">
    <name type="scientific">Bizionia saleffrena</name>
    <dbReference type="NCBI Taxonomy" id="291189"/>
    <lineage>
        <taxon>Bacteria</taxon>
        <taxon>Pseudomonadati</taxon>
        <taxon>Bacteroidota</taxon>
        <taxon>Flavobacteriia</taxon>
        <taxon>Flavobacteriales</taxon>
        <taxon>Flavobacteriaceae</taxon>
        <taxon>Bizionia</taxon>
    </lineage>
</organism>
<keyword evidence="3" id="KW-1185">Reference proteome</keyword>
<dbReference type="Gene3D" id="1.10.390.10">
    <property type="entry name" value="Neutral Protease Domain 2"/>
    <property type="match status" value="1"/>
</dbReference>
<gene>
    <name evidence="2" type="ORF">ES676_03120</name>
</gene>
<protein>
    <submittedName>
        <fullName evidence="2">M1 family metallopeptidase</fullName>
    </submittedName>
</protein>
<evidence type="ECO:0000256" key="1">
    <source>
        <dbReference type="SAM" id="SignalP"/>
    </source>
</evidence>
<comment type="caution">
    <text evidence="2">The sequence shown here is derived from an EMBL/GenBank/DDBJ whole genome shotgun (WGS) entry which is preliminary data.</text>
</comment>
<feature type="signal peptide" evidence="1">
    <location>
        <begin position="1"/>
        <end position="20"/>
    </location>
</feature>
<sequence length="941" mass="109926">MKYFYTTLLACLFFSITTIGQNTMAITADLDVETKSIHIEQNITYFNDSNKTLDTIYLTDWSHSYSTKNTPLATRFAEEFKNTFHFAKNEDRGFTVLSEITAENKGVTYNRLKNNPDIIAVALSTPLLPNKAYHLSLKYTLQIPNDKFTRYGVTDTNDYNLRFWYITPAVFDGEWHYFSNKDLNDAYVPKSNITVQFTYPEDYTLISELNTVETTVNNAQKTTLLEGEARINSKLFLNKANTFKTVETDFLTIQSNIDNEGLKATQMVLASDKVSGFITNHLGDYPHEKLLLTAIDYKRDPIYGLNLLPSFIRPFPDTFQYELKLLKTGLRNFLENTVLVNPREEQWVIDGIQTYLLIKYIDIYYPEIKLTGTLGNIWGLRAFHAADLKFNDQYNLGYIHMARAHLDQPLSMAKDSLLKFNENIANKYKAGAGLRYLDDYTNSALGEKAIKEFFKDNALKPTNAETFISYLKDNTDKDIDWFYNDYVTTSEKIDFKIKRVKKVGDSLRVTLQNRRDNEMPVSLYTLKNDSVIAQQWISGFRDSKTITIANSDADRLAINYNKIIPEVNTRNNWKRVNTFLDKPIQFRLFKDIEDPDYSQIFFMPEFAYNFYDGFSPGLKLYNKTVLSKDFLYKFSPKYAFKSDQLVGSAYFSYADRKEDSNHYFTRYTLRGEYYNYAPNLSYTSFTPSVSFRFRNPDDLRKNKKKYLDFRYVNIDREIDLMGEFKTEGEPKYSVFNASYTEVNPNLKNYSSWNTDLQIAQNFGKLSTTLEFRTLTENNRQYNLRAYFGTFIYNKTYQDTNFFSFALDRPTDYLFDYDYLGRTEEAGILSQQLIIAEGGFKSQLETPFANQWISTVNTSTTIWRYIMAYGDVGVLKNHDTSPKFVYDSGIRLNLVENYFELYFPIYSNKGWEIAQPEYDKSIRFIVTLSPNTLLKLFTRRWY</sequence>
<evidence type="ECO:0000313" key="2">
    <source>
        <dbReference type="EMBL" id="TYB77298.1"/>
    </source>
</evidence>
<dbReference type="AlphaFoldDB" id="A0A8H2LFR2"/>
<name>A0A8H2LFR2_9FLAO</name>
<reference evidence="2 3" key="1">
    <citation type="submission" date="2019-08" db="EMBL/GenBank/DDBJ databases">
        <title>Genomes of Antarctic Bizionia species.</title>
        <authorList>
            <person name="Bowman J.P."/>
        </authorList>
    </citation>
    <scope>NUCLEOTIDE SEQUENCE [LARGE SCALE GENOMIC DNA]</scope>
    <source>
        <strain evidence="2 3">HFD</strain>
    </source>
</reference>
<accession>A0A8H2LFR2</accession>